<name>A0ABY6LHG5_9ARAC</name>
<dbReference type="PANTHER" id="PTHR10997">
    <property type="entry name" value="IMPORTIN-7, 8, 11"/>
    <property type="match status" value="1"/>
</dbReference>
<evidence type="ECO:0000256" key="4">
    <source>
        <dbReference type="ARBA" id="ARBA00022490"/>
    </source>
</evidence>
<keyword evidence="9" id="KW-1185">Reference proteome</keyword>
<protein>
    <submittedName>
        <fullName evidence="8">IPO7</fullName>
    </submittedName>
</protein>
<evidence type="ECO:0000313" key="9">
    <source>
        <dbReference type="Proteomes" id="UP001235939"/>
    </source>
</evidence>
<dbReference type="EMBL" id="CP092879">
    <property type="protein sequence ID" value="UYV79303.1"/>
    <property type="molecule type" value="Genomic_DNA"/>
</dbReference>
<evidence type="ECO:0000256" key="1">
    <source>
        <dbReference type="ARBA" id="ARBA00004123"/>
    </source>
</evidence>
<reference evidence="8 9" key="1">
    <citation type="submission" date="2022-01" db="EMBL/GenBank/DDBJ databases">
        <title>A chromosomal length assembly of Cordylochernes scorpioides.</title>
        <authorList>
            <person name="Zeh D."/>
            <person name="Zeh J."/>
        </authorList>
    </citation>
    <scope>NUCLEOTIDE SEQUENCE [LARGE SCALE GENOMIC DNA]</scope>
    <source>
        <strain evidence="8">IN4F17</strain>
        <tissue evidence="8">Whole Body</tissue>
    </source>
</reference>
<proteinExistence type="predicted"/>
<comment type="subcellular location">
    <subcellularLocation>
        <location evidence="2">Cytoplasm</location>
    </subcellularLocation>
    <subcellularLocation>
        <location evidence="1">Nucleus</location>
    </subcellularLocation>
</comment>
<dbReference type="PROSITE" id="PS50166">
    <property type="entry name" value="IMPORTIN_B_NT"/>
    <property type="match status" value="1"/>
</dbReference>
<keyword evidence="3" id="KW-0813">Transport</keyword>
<dbReference type="Pfam" id="PF03810">
    <property type="entry name" value="IBN_N"/>
    <property type="match status" value="1"/>
</dbReference>
<dbReference type="Gene3D" id="1.25.10.10">
    <property type="entry name" value="Leucine-rich Repeat Variant"/>
    <property type="match status" value="1"/>
</dbReference>
<evidence type="ECO:0000256" key="6">
    <source>
        <dbReference type="ARBA" id="ARBA00023242"/>
    </source>
</evidence>
<dbReference type="InterPro" id="IPR011989">
    <property type="entry name" value="ARM-like"/>
</dbReference>
<keyword evidence="5" id="KW-0653">Protein transport</keyword>
<dbReference type="Pfam" id="PF08389">
    <property type="entry name" value="Xpo1"/>
    <property type="match status" value="1"/>
</dbReference>
<dbReference type="SUPFAM" id="SSF48371">
    <property type="entry name" value="ARM repeat"/>
    <property type="match status" value="1"/>
</dbReference>
<gene>
    <name evidence="8" type="ORF">LAZ67_17002031</name>
</gene>
<keyword evidence="6" id="KW-0539">Nucleus</keyword>
<dbReference type="InterPro" id="IPR001494">
    <property type="entry name" value="Importin-beta_N"/>
</dbReference>
<dbReference type="InterPro" id="IPR013598">
    <property type="entry name" value="Exportin-1/Importin-b-like"/>
</dbReference>
<evidence type="ECO:0000259" key="7">
    <source>
        <dbReference type="PROSITE" id="PS50166"/>
    </source>
</evidence>
<dbReference type="InterPro" id="IPR016024">
    <property type="entry name" value="ARM-type_fold"/>
</dbReference>
<dbReference type="Proteomes" id="UP001235939">
    <property type="component" value="Chromosome 17"/>
</dbReference>
<sequence length="687" mass="79353">MKSNGERKNKKCPGAGIEPTPFCLPSRVAEWTRHLPVLSHRSVVCFQYQKLIGFPPCLLQTVMMTTVEMPVRQAGAIYLKNMVIASYQADSGKSPPTDYPLHEQDRAMLRESIVDAVVQAPDLIKTQLAIIVFSMVQHEFPHKWPQVVEKISMYLQSSETNLWSGALRCLHKLVKNYEYKKADERKPLNEAMVLFLPMLYEHSVLLLHDQSDKAYELQKLILKIFYSLVQYIFPRELISNEVFSHWMEIFRTIVLKPRASGECVLSPPPRQCGVNSPVFCRPPTRYGSPGNVSPEYQEFANFYLKTFSTGILEAILKTLFNYTQKEYVSPRVLHQCLNYLHNAVSHGISWKYLKPNIEGILEKVVFPLMSYSEQDEELWKNDPHEYIRMKFDIFDANSSWNSEPFYFIVFRSIGEGTLPSQGDIYYTFEDFVSPVSAAQKLVHFVCKMRKNMLNRVMRMVMVVLDTPTCTPRDKDGALHIVGTVAGILLKKKLYKNNMETMLVKYVYPEFQSPHGFLRARACWVLHHFCEILFQNEANLIQAVNLTQQCFLQDRDLPVKLEAAIALQGLVSSQERAESLVEPNIQPIALEMLNIIRETENEDLTSVMQKLICTYSDQLMPIAVQMVTHLVSTSLWRTFHIVAYYSIYISRLYYVIYIWDPFYGINYSFQLSLSLVELGTFKLLLSAF</sequence>
<keyword evidence="4" id="KW-0963">Cytoplasm</keyword>
<evidence type="ECO:0000256" key="3">
    <source>
        <dbReference type="ARBA" id="ARBA00022448"/>
    </source>
</evidence>
<organism evidence="8 9">
    <name type="scientific">Cordylochernes scorpioides</name>
    <dbReference type="NCBI Taxonomy" id="51811"/>
    <lineage>
        <taxon>Eukaryota</taxon>
        <taxon>Metazoa</taxon>
        <taxon>Ecdysozoa</taxon>
        <taxon>Arthropoda</taxon>
        <taxon>Chelicerata</taxon>
        <taxon>Arachnida</taxon>
        <taxon>Pseudoscorpiones</taxon>
        <taxon>Cheliferoidea</taxon>
        <taxon>Chernetidae</taxon>
        <taxon>Cordylochernes</taxon>
    </lineage>
</organism>
<evidence type="ECO:0000256" key="5">
    <source>
        <dbReference type="ARBA" id="ARBA00022927"/>
    </source>
</evidence>
<evidence type="ECO:0000313" key="8">
    <source>
        <dbReference type="EMBL" id="UYV79303.1"/>
    </source>
</evidence>
<dbReference type="SMART" id="SM00913">
    <property type="entry name" value="IBN_N"/>
    <property type="match status" value="1"/>
</dbReference>
<evidence type="ECO:0000256" key="2">
    <source>
        <dbReference type="ARBA" id="ARBA00004496"/>
    </source>
</evidence>
<dbReference type="PANTHER" id="PTHR10997:SF18">
    <property type="entry name" value="D-IMPORTIN 7_RANBP7"/>
    <property type="match status" value="1"/>
</dbReference>
<feature type="domain" description="Importin N-terminal" evidence="7">
    <location>
        <begin position="39"/>
        <end position="119"/>
    </location>
</feature>
<accession>A0ABY6LHG5</accession>